<dbReference type="CDD" id="cd01298">
    <property type="entry name" value="ATZ_TRZ_like"/>
    <property type="match status" value="1"/>
</dbReference>
<dbReference type="RefSeq" id="WP_097017275.1">
    <property type="nucleotide sequence ID" value="NZ_OBDZ01000007.1"/>
</dbReference>
<gene>
    <name evidence="3" type="ORF">SAMN06265827_10788</name>
</gene>
<evidence type="ECO:0000259" key="2">
    <source>
        <dbReference type="Pfam" id="PF01979"/>
    </source>
</evidence>
<feature type="domain" description="Amidohydrolase-related" evidence="2">
    <location>
        <begin position="57"/>
        <end position="414"/>
    </location>
</feature>
<keyword evidence="4" id="KW-1185">Reference proteome</keyword>
<evidence type="ECO:0000313" key="3">
    <source>
        <dbReference type="EMBL" id="SNY22612.1"/>
    </source>
</evidence>
<sequence>MKLIENGLIITLNQDQIIIDGGVVIAGNLIKDIGKSQELKEKYGLEIIEVIDAQGKIVLPGMINTHMHLYSSFARGMALEGDPPQNFIEILEKLWWKLDKALDLEDVYYSALLASIEAIKNGTTTIFDHHASPNAIAGSLDMIAKAVNEVGIRANLAYEVSDRDGREVREAGILENERFIRFCQQQDNELLTASFGLHASFTLGNETLEKVSRLTKELDTGVHIHLAEGLADQEDSIEKYGLRVVERLAEYGLCNEKMLAAHGVHLSPKEVEILAKSNVNLIHNPESNMSNAVGYTPIVEMLTKGLTVGLGTDGYTTDNFESIKVANLLHKHQLQNPSIAGVEVPQMVFENNRQIAAKYLKHPVGSLEEGSYADLIIVDYQPTTPITEENYYYHLLFGISGGMVELTMVNGQVVMQDREIVGVDLQKVYEEGRSRAQRLWSRL</sequence>
<dbReference type="InterPro" id="IPR050287">
    <property type="entry name" value="MTA/SAH_deaminase"/>
</dbReference>
<dbReference type="InterPro" id="IPR006680">
    <property type="entry name" value="Amidohydro-rel"/>
</dbReference>
<dbReference type="PANTHER" id="PTHR43794:SF11">
    <property type="entry name" value="AMIDOHYDROLASE-RELATED DOMAIN-CONTAINING PROTEIN"/>
    <property type="match status" value="1"/>
</dbReference>
<dbReference type="Gene3D" id="2.30.40.10">
    <property type="entry name" value="Urease, subunit C, domain 1"/>
    <property type="match status" value="1"/>
</dbReference>
<evidence type="ECO:0000313" key="4">
    <source>
        <dbReference type="Proteomes" id="UP000219573"/>
    </source>
</evidence>
<dbReference type="SUPFAM" id="SSF51556">
    <property type="entry name" value="Metallo-dependent hydrolases"/>
    <property type="match status" value="1"/>
</dbReference>
<dbReference type="NCBIfam" id="NF005540">
    <property type="entry name" value="PRK07203.1"/>
    <property type="match status" value="1"/>
</dbReference>
<reference evidence="4" key="1">
    <citation type="submission" date="2017-09" db="EMBL/GenBank/DDBJ databases">
        <authorList>
            <person name="Varghese N."/>
            <person name="Submissions S."/>
        </authorList>
    </citation>
    <scope>NUCLEOTIDE SEQUENCE [LARGE SCALE GENOMIC DNA]</scope>
    <source>
        <strain evidence="4">MSL47</strain>
    </source>
</reference>
<keyword evidence="1" id="KW-0378">Hydrolase</keyword>
<organism evidence="3 4">
    <name type="scientific">Orenia metallireducens</name>
    <dbReference type="NCBI Taxonomy" id="1413210"/>
    <lineage>
        <taxon>Bacteria</taxon>
        <taxon>Bacillati</taxon>
        <taxon>Bacillota</taxon>
        <taxon>Clostridia</taxon>
        <taxon>Halanaerobiales</taxon>
        <taxon>Halobacteroidaceae</taxon>
        <taxon>Orenia</taxon>
    </lineage>
</organism>
<dbReference type="Gene3D" id="3.20.20.140">
    <property type="entry name" value="Metal-dependent hydrolases"/>
    <property type="match status" value="1"/>
</dbReference>
<dbReference type="PANTHER" id="PTHR43794">
    <property type="entry name" value="AMINOHYDROLASE SSNA-RELATED"/>
    <property type="match status" value="1"/>
</dbReference>
<dbReference type="InterPro" id="IPR017700">
    <property type="entry name" value="Aminohydrolase_SsnA"/>
</dbReference>
<dbReference type="Proteomes" id="UP000219573">
    <property type="component" value="Unassembled WGS sequence"/>
</dbReference>
<name>A0A285GG99_9FIRM</name>
<dbReference type="AlphaFoldDB" id="A0A285GG99"/>
<dbReference type="EMBL" id="OBDZ01000007">
    <property type="protein sequence ID" value="SNY22612.1"/>
    <property type="molecule type" value="Genomic_DNA"/>
</dbReference>
<protein>
    <submittedName>
        <fullName evidence="3">Putative selenium metabolism protein SsnA</fullName>
    </submittedName>
</protein>
<dbReference type="GO" id="GO:0016810">
    <property type="term" value="F:hydrolase activity, acting on carbon-nitrogen (but not peptide) bonds"/>
    <property type="evidence" value="ECO:0007669"/>
    <property type="project" value="InterPro"/>
</dbReference>
<dbReference type="OrthoDB" id="9807210at2"/>
<dbReference type="Pfam" id="PF01979">
    <property type="entry name" value="Amidohydro_1"/>
    <property type="match status" value="1"/>
</dbReference>
<dbReference type="InterPro" id="IPR032466">
    <property type="entry name" value="Metal_Hydrolase"/>
</dbReference>
<dbReference type="InterPro" id="IPR011059">
    <property type="entry name" value="Metal-dep_hydrolase_composite"/>
</dbReference>
<proteinExistence type="predicted"/>
<dbReference type="SUPFAM" id="SSF51338">
    <property type="entry name" value="Composite domain of metallo-dependent hydrolases"/>
    <property type="match status" value="1"/>
</dbReference>
<evidence type="ECO:0000256" key="1">
    <source>
        <dbReference type="ARBA" id="ARBA00022801"/>
    </source>
</evidence>
<accession>A0A285GG99</accession>
<dbReference type="NCBIfam" id="TIGR03314">
    <property type="entry name" value="Se_ssnA"/>
    <property type="match status" value="1"/>
</dbReference>